<dbReference type="GO" id="GO:0006777">
    <property type="term" value="P:Mo-molybdopterin cofactor biosynthetic process"/>
    <property type="evidence" value="ECO:0007669"/>
    <property type="project" value="UniProtKB-KW"/>
</dbReference>
<comment type="similarity">
    <text evidence="8">Belongs to the MobA family.</text>
</comment>
<accession>A0A133U8M9</accession>
<keyword evidence="5 8" id="KW-0460">Magnesium</keyword>
<feature type="binding site" evidence="8">
    <location>
        <begin position="8"/>
        <end position="10"/>
    </location>
    <ligand>
        <name>GTP</name>
        <dbReference type="ChEBI" id="CHEBI:37565"/>
    </ligand>
</feature>
<evidence type="ECO:0000313" key="10">
    <source>
        <dbReference type="EMBL" id="KXA90496.1"/>
    </source>
</evidence>
<dbReference type="GO" id="GO:0005737">
    <property type="term" value="C:cytoplasm"/>
    <property type="evidence" value="ECO:0007669"/>
    <property type="project" value="UniProtKB-SubCell"/>
</dbReference>
<keyword evidence="3 8" id="KW-0479">Metal-binding</keyword>
<evidence type="ECO:0000256" key="6">
    <source>
        <dbReference type="ARBA" id="ARBA00023134"/>
    </source>
</evidence>
<reference evidence="10 11" key="1">
    <citation type="journal article" date="2016" name="Sci. Rep.">
        <title>Metabolic traits of an uncultured archaeal lineage -MSBL1- from brine pools of the Red Sea.</title>
        <authorList>
            <person name="Mwirichia R."/>
            <person name="Alam I."/>
            <person name="Rashid M."/>
            <person name="Vinu M."/>
            <person name="Ba-Alawi W."/>
            <person name="Anthony Kamau A."/>
            <person name="Kamanda Ngugi D."/>
            <person name="Goker M."/>
            <person name="Klenk H.P."/>
            <person name="Bajic V."/>
            <person name="Stingl U."/>
        </authorList>
    </citation>
    <scope>NUCLEOTIDE SEQUENCE [LARGE SCALE GENOMIC DNA]</scope>
    <source>
        <strain evidence="10">SCGC-AAA259B11</strain>
    </source>
</reference>
<evidence type="ECO:0000256" key="5">
    <source>
        <dbReference type="ARBA" id="ARBA00022842"/>
    </source>
</evidence>
<feature type="binding site" evidence="8">
    <location>
        <position position="97"/>
    </location>
    <ligand>
        <name>Mg(2+)</name>
        <dbReference type="ChEBI" id="CHEBI:18420"/>
    </ligand>
</feature>
<evidence type="ECO:0000313" key="11">
    <source>
        <dbReference type="Proteomes" id="UP000070184"/>
    </source>
</evidence>
<dbReference type="GO" id="GO:0061603">
    <property type="term" value="F:molybdenum cofactor guanylyltransferase activity"/>
    <property type="evidence" value="ECO:0007669"/>
    <property type="project" value="UniProtKB-EC"/>
</dbReference>
<sequence>MELGILVLAGGNSERLGENKALYKINETPLIEFVVNRVSELDKGIIISCKERKEELEKLFPKHKIIEDKLEKEGPLTGLLTALPHVKSEYVAIVTCDCPKIKPDVIKRLAEEAQNADGSVPKWPNGYIEPLQAVYDTSKLAEATDKVWKKGNMKVSEALERLQINYISTEKLKSIDPTLESFLNLNHEEDILKIKNNLE</sequence>
<keyword evidence="11" id="KW-1185">Reference proteome</keyword>
<dbReference type="GO" id="GO:0046872">
    <property type="term" value="F:metal ion binding"/>
    <property type="evidence" value="ECO:0007669"/>
    <property type="project" value="UniProtKB-KW"/>
</dbReference>
<comment type="caution">
    <text evidence="8">Lacks conserved residue(s) required for the propagation of feature annotation.</text>
</comment>
<comment type="caution">
    <text evidence="10">The sequence shown here is derived from an EMBL/GenBank/DDBJ whole genome shotgun (WGS) entry which is preliminary data.</text>
</comment>
<feature type="binding site" evidence="8">
    <location>
        <position position="20"/>
    </location>
    <ligand>
        <name>GTP</name>
        <dbReference type="ChEBI" id="CHEBI:37565"/>
    </ligand>
</feature>
<evidence type="ECO:0000256" key="2">
    <source>
        <dbReference type="ARBA" id="ARBA00022679"/>
    </source>
</evidence>
<dbReference type="Gene3D" id="3.90.550.10">
    <property type="entry name" value="Spore Coat Polysaccharide Biosynthesis Protein SpsA, Chain A"/>
    <property type="match status" value="1"/>
</dbReference>
<proteinExistence type="inferred from homology"/>
<evidence type="ECO:0000256" key="3">
    <source>
        <dbReference type="ARBA" id="ARBA00022723"/>
    </source>
</evidence>
<dbReference type="PANTHER" id="PTHR19136:SF81">
    <property type="entry name" value="MOLYBDENUM COFACTOR GUANYLYLTRANSFERASE"/>
    <property type="match status" value="1"/>
</dbReference>
<name>A0A133U8M9_9EURY</name>
<comment type="catalytic activity">
    <reaction evidence="8">
        <text>Mo-molybdopterin + GTP + H(+) = Mo-molybdopterin guanine dinucleotide + diphosphate</text>
        <dbReference type="Rhea" id="RHEA:34243"/>
        <dbReference type="ChEBI" id="CHEBI:15378"/>
        <dbReference type="ChEBI" id="CHEBI:33019"/>
        <dbReference type="ChEBI" id="CHEBI:37565"/>
        <dbReference type="ChEBI" id="CHEBI:71302"/>
        <dbReference type="ChEBI" id="CHEBI:71310"/>
        <dbReference type="EC" id="2.7.7.77"/>
    </reaction>
</comment>
<comment type="domain">
    <text evidence="8">The N-terminal domain determines nucleotide recognition and specific binding, while the C-terminal domain determines the specific binding to the target protein.</text>
</comment>
<dbReference type="Proteomes" id="UP000070184">
    <property type="component" value="Unassembled WGS sequence"/>
</dbReference>
<evidence type="ECO:0000259" key="9">
    <source>
        <dbReference type="Pfam" id="PF12804"/>
    </source>
</evidence>
<dbReference type="PANTHER" id="PTHR19136">
    <property type="entry name" value="MOLYBDENUM COFACTOR GUANYLYLTRANSFERASE"/>
    <property type="match status" value="1"/>
</dbReference>
<dbReference type="AlphaFoldDB" id="A0A133U8M9"/>
<dbReference type="InterPro" id="IPR029044">
    <property type="entry name" value="Nucleotide-diphossugar_trans"/>
</dbReference>
<evidence type="ECO:0000256" key="4">
    <source>
        <dbReference type="ARBA" id="ARBA00022741"/>
    </source>
</evidence>
<keyword evidence="7 8" id="KW-0501">Molybdenum cofactor biosynthesis</keyword>
<dbReference type="InterPro" id="IPR025877">
    <property type="entry name" value="MobA-like_NTP_Trfase"/>
</dbReference>
<comment type="cofactor">
    <cofactor evidence="8">
        <name>Mg(2+)</name>
        <dbReference type="ChEBI" id="CHEBI:18420"/>
    </cofactor>
</comment>
<evidence type="ECO:0000256" key="8">
    <source>
        <dbReference type="HAMAP-Rule" id="MF_00316"/>
    </source>
</evidence>
<keyword evidence="1 8" id="KW-0963">Cytoplasm</keyword>
<organism evidence="10 11">
    <name type="scientific">candidate division MSBL1 archaeon SCGC-AAA259B11</name>
    <dbReference type="NCBI Taxonomy" id="1698260"/>
    <lineage>
        <taxon>Archaea</taxon>
        <taxon>Methanobacteriati</taxon>
        <taxon>Methanobacteriota</taxon>
        <taxon>candidate division MSBL1</taxon>
    </lineage>
</organism>
<feature type="domain" description="MobA-like NTP transferase" evidence="9">
    <location>
        <begin position="6"/>
        <end position="157"/>
    </location>
</feature>
<keyword evidence="4 8" id="KW-0547">Nucleotide-binding</keyword>
<dbReference type="EC" id="2.7.7.77" evidence="8"/>
<feature type="binding site" evidence="8">
    <location>
        <position position="68"/>
    </location>
    <ligand>
        <name>GTP</name>
        <dbReference type="ChEBI" id="CHEBI:37565"/>
    </ligand>
</feature>
<evidence type="ECO:0000256" key="1">
    <source>
        <dbReference type="ARBA" id="ARBA00022490"/>
    </source>
</evidence>
<dbReference type="EMBL" id="LHXK01000004">
    <property type="protein sequence ID" value="KXA90496.1"/>
    <property type="molecule type" value="Genomic_DNA"/>
</dbReference>
<keyword evidence="2 8" id="KW-0808">Transferase</keyword>
<dbReference type="HAMAP" id="MF_00316">
    <property type="entry name" value="MobA"/>
    <property type="match status" value="1"/>
</dbReference>
<gene>
    <name evidence="8" type="primary">mobA</name>
    <name evidence="10" type="ORF">AKJ61_00600</name>
</gene>
<evidence type="ECO:0000256" key="7">
    <source>
        <dbReference type="ARBA" id="ARBA00023150"/>
    </source>
</evidence>
<dbReference type="GO" id="GO:0005525">
    <property type="term" value="F:GTP binding"/>
    <property type="evidence" value="ECO:0007669"/>
    <property type="project" value="UniProtKB-UniRule"/>
</dbReference>
<feature type="binding site" evidence="8">
    <location>
        <position position="97"/>
    </location>
    <ligand>
        <name>GTP</name>
        <dbReference type="ChEBI" id="CHEBI:37565"/>
    </ligand>
</feature>
<comment type="subcellular location">
    <subcellularLocation>
        <location evidence="8">Cytoplasm</location>
    </subcellularLocation>
</comment>
<comment type="function">
    <text evidence="8">Transfers a GMP moiety from GTP to Mo-molybdopterin (Mo-MPT) cofactor (Moco or molybdenum cofactor) to form Mo-molybdopterin guanine dinucleotide (Mo-MGD) cofactor.</text>
</comment>
<protein>
    <recommendedName>
        <fullName evidence="8">Probable molybdenum cofactor guanylyltransferase</fullName>
        <shortName evidence="8">MoCo guanylyltransferase</shortName>
        <ecNumber evidence="8">2.7.7.77</ecNumber>
    </recommendedName>
    <alternativeName>
        <fullName evidence="8">GTP:molybdopterin guanylyltransferase</fullName>
    </alternativeName>
    <alternativeName>
        <fullName evidence="8">Mo-MPT guanylyltransferase</fullName>
    </alternativeName>
    <alternativeName>
        <fullName evidence="8">Molybdopterin guanylyltransferase</fullName>
    </alternativeName>
    <alternativeName>
        <fullName evidence="8">Molybdopterin-guanine dinucleotide synthase</fullName>
        <shortName evidence="8">MGD synthase</shortName>
    </alternativeName>
</protein>
<dbReference type="SUPFAM" id="SSF53448">
    <property type="entry name" value="Nucleotide-diphospho-sugar transferases"/>
    <property type="match status" value="1"/>
</dbReference>
<dbReference type="InterPro" id="IPR013482">
    <property type="entry name" value="Molybde_CF_guanTrfase"/>
</dbReference>
<dbReference type="Pfam" id="PF12804">
    <property type="entry name" value="NTP_transf_3"/>
    <property type="match status" value="1"/>
</dbReference>
<keyword evidence="6 8" id="KW-0342">GTP-binding</keyword>
<dbReference type="CDD" id="cd02503">
    <property type="entry name" value="MobA"/>
    <property type="match status" value="1"/>
</dbReference>